<dbReference type="SUPFAM" id="SSF88697">
    <property type="entry name" value="PUA domain-like"/>
    <property type="match status" value="1"/>
</dbReference>
<dbReference type="AlphaFoldDB" id="A0A813JGC7"/>
<reference evidence="1" key="1">
    <citation type="submission" date="2021-02" db="EMBL/GenBank/DDBJ databases">
        <authorList>
            <person name="Dougan E. K."/>
            <person name="Rhodes N."/>
            <person name="Thang M."/>
            <person name="Chan C."/>
        </authorList>
    </citation>
    <scope>NUCLEOTIDE SEQUENCE</scope>
</reference>
<gene>
    <name evidence="1" type="ORF">PGLA2088_LOCUS19926</name>
</gene>
<sequence>MAAWSLTAAEAAWSGDSSVLDENLTTVLRGLPAPPGAPAGMWLPLLSASRPVLPLERLCFRGSRPSSAAALELCQELGLTLVSCHQAGGVRTALQIERISALPEGGLAVDVVATSVLRLGETGTVLRRRASGEVQMVNVVSVVPVEEFPAARGGDLREARRTELRRKVTALLSQVRPASALSDPWPRKTDDFSWWAAARLPLPAGARAPLLEVAGSEERLSLCAAVLSRFVSAPGALPGVPGVGRLRAKL</sequence>
<dbReference type="Gene3D" id="1.20.58.1480">
    <property type="match status" value="1"/>
</dbReference>
<name>A0A813JGC7_POLGL</name>
<evidence type="ECO:0000313" key="1">
    <source>
        <dbReference type="EMBL" id="CAE8676521.1"/>
    </source>
</evidence>
<dbReference type="InterPro" id="IPR015947">
    <property type="entry name" value="PUA-like_sf"/>
</dbReference>
<evidence type="ECO:0008006" key="3">
    <source>
        <dbReference type="Google" id="ProtNLM"/>
    </source>
</evidence>
<organism evidence="1 2">
    <name type="scientific">Polarella glacialis</name>
    <name type="common">Dinoflagellate</name>
    <dbReference type="NCBI Taxonomy" id="89957"/>
    <lineage>
        <taxon>Eukaryota</taxon>
        <taxon>Sar</taxon>
        <taxon>Alveolata</taxon>
        <taxon>Dinophyceae</taxon>
        <taxon>Suessiales</taxon>
        <taxon>Suessiaceae</taxon>
        <taxon>Polarella</taxon>
    </lineage>
</organism>
<dbReference type="Proteomes" id="UP000626109">
    <property type="component" value="Unassembled WGS sequence"/>
</dbReference>
<comment type="caution">
    <text evidence="1">The sequence shown here is derived from an EMBL/GenBank/DDBJ whole genome shotgun (WGS) entry which is preliminary data.</text>
</comment>
<protein>
    <recommendedName>
        <fullName evidence="3">Lon N-terminal domain-containing protein</fullName>
    </recommendedName>
</protein>
<proteinExistence type="predicted"/>
<accession>A0A813JGC7</accession>
<evidence type="ECO:0000313" key="2">
    <source>
        <dbReference type="Proteomes" id="UP000626109"/>
    </source>
</evidence>
<dbReference type="EMBL" id="CAJNNW010025259">
    <property type="protein sequence ID" value="CAE8676521.1"/>
    <property type="molecule type" value="Genomic_DNA"/>
</dbReference>